<dbReference type="AlphaFoldDB" id="A0A2I7SKN0"/>
<protein>
    <submittedName>
        <fullName evidence="1">Uncharacterized protein</fullName>
    </submittedName>
</protein>
<gene>
    <name evidence="1" type="ORF">C1A40_13930</name>
</gene>
<sequence>MAGLQKEVWVAGIQENPIPDHSFVYASVDMSEYVENNKLHLAEAGIEPDVHEDYFSGNENPLPVASIDDIPNEVVLKTYSTDQTRHRDLQEIELQYNKRMSVMKRHKNSLAKNIGKRASYAWTPSTDDANNKIIQLGAQDSFIDAVIDLEAFYGEHDIDGVLNICLDPKHMAKIRKEDYKLYKEIKSEKGADLFGFKIYSYSQNPLFDSTGTKKPFGATVEAGDVRCSFTWVTEEAFRCFGDLEMYENLRDSGLQADTLSFAQRALVGKIRANNPKYLGAII</sequence>
<dbReference type="EMBL" id="CP025938">
    <property type="protein sequence ID" value="AUS06475.1"/>
    <property type="molecule type" value="Genomic_DNA"/>
</dbReference>
<proteinExistence type="predicted"/>
<evidence type="ECO:0000313" key="1">
    <source>
        <dbReference type="EMBL" id="AUS06475.1"/>
    </source>
</evidence>
<reference evidence="2" key="1">
    <citation type="submission" date="2018-01" db="EMBL/GenBank/DDBJ databases">
        <title>Complete genome of Tamlana sp. UJ94.</title>
        <authorList>
            <person name="Jung J."/>
            <person name="Chung D."/>
            <person name="Bae S.S."/>
            <person name="Baek K."/>
        </authorList>
    </citation>
    <scope>NUCLEOTIDE SEQUENCE [LARGE SCALE GENOMIC DNA]</scope>
    <source>
        <strain evidence="2">UJ94</strain>
    </source>
</reference>
<dbReference type="KEGG" id="taj:C1A40_13930"/>
<evidence type="ECO:0000313" key="2">
    <source>
        <dbReference type="Proteomes" id="UP000236592"/>
    </source>
</evidence>
<name>A0A2I7SKN0_9FLAO</name>
<dbReference type="Proteomes" id="UP000236592">
    <property type="component" value="Chromosome"/>
</dbReference>
<dbReference type="RefSeq" id="WP_102996426.1">
    <property type="nucleotide sequence ID" value="NZ_CP025938.1"/>
</dbReference>
<keyword evidence="2" id="KW-1185">Reference proteome</keyword>
<dbReference type="OrthoDB" id="1228719at2"/>
<organism evidence="1 2">
    <name type="scientific">Pseudotamlana carrageenivorans</name>
    <dbReference type="NCBI Taxonomy" id="2069432"/>
    <lineage>
        <taxon>Bacteria</taxon>
        <taxon>Pseudomonadati</taxon>
        <taxon>Bacteroidota</taxon>
        <taxon>Flavobacteriia</taxon>
        <taxon>Flavobacteriales</taxon>
        <taxon>Flavobacteriaceae</taxon>
        <taxon>Pseudotamlana</taxon>
    </lineage>
</organism>
<accession>A0A2I7SKN0</accession>